<feature type="domain" description="Glycine cleavage system P-protein N-terminal" evidence="3">
    <location>
        <begin position="1"/>
        <end position="446"/>
    </location>
</feature>
<dbReference type="InterPro" id="IPR023010">
    <property type="entry name" value="GcvPA"/>
</dbReference>
<dbReference type="GO" id="GO:0009116">
    <property type="term" value="P:nucleoside metabolic process"/>
    <property type="evidence" value="ECO:0007669"/>
    <property type="project" value="InterPro"/>
</dbReference>
<organism evidence="4 5">
    <name type="scientific">Alteripontixanthobacter maritimus</name>
    <dbReference type="NCBI Taxonomy" id="2161824"/>
    <lineage>
        <taxon>Bacteria</taxon>
        <taxon>Pseudomonadati</taxon>
        <taxon>Pseudomonadota</taxon>
        <taxon>Alphaproteobacteria</taxon>
        <taxon>Sphingomonadales</taxon>
        <taxon>Erythrobacteraceae</taxon>
        <taxon>Alteripontixanthobacter</taxon>
    </lineage>
</organism>
<dbReference type="NCBIfam" id="NF001696">
    <property type="entry name" value="PRK00451.1"/>
    <property type="match status" value="1"/>
</dbReference>
<evidence type="ECO:0000256" key="2">
    <source>
        <dbReference type="HAMAP-Rule" id="MF_00712"/>
    </source>
</evidence>
<dbReference type="SUPFAM" id="SSF53383">
    <property type="entry name" value="PLP-dependent transferases"/>
    <property type="match status" value="1"/>
</dbReference>
<dbReference type="Gene3D" id="3.90.1150.10">
    <property type="entry name" value="Aspartate Aminotransferase, domain 1"/>
    <property type="match status" value="1"/>
</dbReference>
<keyword evidence="1 2" id="KW-0560">Oxidoreductase</keyword>
<comment type="subunit">
    <text evidence="2">The glycine cleavage system is composed of four proteins: P, T, L and H. In this organism, the P 'protein' is a heterodimer of two subunits.</text>
</comment>
<reference evidence="4 5" key="1">
    <citation type="submission" date="2018-04" db="EMBL/GenBank/DDBJ databases">
        <title>Altererythrobacter sp. HME9302 genome sequencing and assembly.</title>
        <authorList>
            <person name="Kang H."/>
            <person name="Kim H."/>
            <person name="Joh K."/>
        </authorList>
    </citation>
    <scope>NUCLEOTIDE SEQUENCE [LARGE SCALE GENOMIC DNA]</scope>
    <source>
        <strain evidence="4 5">HME9302</strain>
    </source>
</reference>
<dbReference type="InterPro" id="IPR015424">
    <property type="entry name" value="PyrdxlP-dep_Trfase"/>
</dbReference>
<comment type="caution">
    <text evidence="4">The sequence shown here is derived from an EMBL/GenBank/DDBJ whole genome shotgun (WGS) entry which is preliminary data.</text>
</comment>
<dbReference type="Pfam" id="PF02347">
    <property type="entry name" value="GDC-P"/>
    <property type="match status" value="1"/>
</dbReference>
<name>A0A369Q8D2_9SPHN</name>
<evidence type="ECO:0000256" key="1">
    <source>
        <dbReference type="ARBA" id="ARBA00023002"/>
    </source>
</evidence>
<sequence length="453" mass="48460">MRYLPLTDTDRAAMLETIGAPDINALFSDVPQEARLDGPIHDLPMHASEMAVERHMRTLSKKNLAAADAPFFLGAGAYRHHVPASVDHIIQRGEFLTAYTPYQPEIAQGTLQMLFEFQSQVARLYGCAVANASMYDGSTACWEAITMAGRVTKKARAVLSCGLHPHYVEVARTMAKFTGDAIVSAAPDLDAGCAEDALIAEIDDETSCVVVQYPDILGRIPDIRKIAAALEGSKALLIVVNTEPVALGALEAPGNLGADIVVGEGQAIGVGLQFGGPYLGLFAVTNQKLVRQMPGRLCGETVDADGKRGFVLTLSTREQHIRREKATSNICTNSGLCALAFSVHMTLLGGEGLERLAMENHRLACIAADRLVEISGVSVLNDVFFNEFTVVLDRDAREVVRVLAEKGVLAGVSLGRLFPAEDALANGLLVAVTETTSEEDIETMATALEEILA</sequence>
<dbReference type="InterPro" id="IPR015421">
    <property type="entry name" value="PyrdxlP-dep_Trfase_major"/>
</dbReference>
<evidence type="ECO:0000259" key="3">
    <source>
        <dbReference type="Pfam" id="PF02347"/>
    </source>
</evidence>
<dbReference type="PANTHER" id="PTHR42806:SF1">
    <property type="entry name" value="GLYCINE DEHYDROGENASE (DECARBOXYLATING)"/>
    <property type="match status" value="1"/>
</dbReference>
<dbReference type="InterPro" id="IPR015422">
    <property type="entry name" value="PyrdxlP-dep_Trfase_small"/>
</dbReference>
<dbReference type="Gene3D" id="3.40.640.10">
    <property type="entry name" value="Type I PLP-dependent aspartate aminotransferase-like (Major domain)"/>
    <property type="match status" value="1"/>
</dbReference>
<dbReference type="GO" id="GO:0019464">
    <property type="term" value="P:glycine decarboxylation via glycine cleavage system"/>
    <property type="evidence" value="ECO:0007669"/>
    <property type="project" value="UniProtKB-UniRule"/>
</dbReference>
<comment type="function">
    <text evidence="2">The glycine cleavage system catalyzes the degradation of glycine. The P protein binds the alpha-amino group of glycine through its pyridoxal phosphate cofactor; CO(2) is released and the remaining methylamine moiety is then transferred to the lipoamide cofactor of the H protein.</text>
</comment>
<dbReference type="InterPro" id="IPR049315">
    <property type="entry name" value="GDC-P_N"/>
</dbReference>
<gene>
    <name evidence="2" type="primary">gcvPA</name>
    <name evidence="4" type="ORF">HME9302_01948</name>
</gene>
<evidence type="ECO:0000313" key="4">
    <source>
        <dbReference type="EMBL" id="RDC60732.1"/>
    </source>
</evidence>
<dbReference type="EMBL" id="QBKA01000002">
    <property type="protein sequence ID" value="RDC60732.1"/>
    <property type="molecule type" value="Genomic_DNA"/>
</dbReference>
<accession>A0A369Q8D2</accession>
<comment type="similarity">
    <text evidence="2">Belongs to the GcvP family. N-terminal subunit subfamily.</text>
</comment>
<evidence type="ECO:0000313" key="5">
    <source>
        <dbReference type="Proteomes" id="UP000253727"/>
    </source>
</evidence>
<comment type="catalytic activity">
    <reaction evidence="2">
        <text>N(6)-[(R)-lipoyl]-L-lysyl-[glycine-cleavage complex H protein] + glycine + H(+) = N(6)-[(R)-S(8)-aminomethyldihydrolipoyl]-L-lysyl-[glycine-cleavage complex H protein] + CO2</text>
        <dbReference type="Rhea" id="RHEA:24304"/>
        <dbReference type="Rhea" id="RHEA-COMP:10494"/>
        <dbReference type="Rhea" id="RHEA-COMP:10495"/>
        <dbReference type="ChEBI" id="CHEBI:15378"/>
        <dbReference type="ChEBI" id="CHEBI:16526"/>
        <dbReference type="ChEBI" id="CHEBI:57305"/>
        <dbReference type="ChEBI" id="CHEBI:83099"/>
        <dbReference type="ChEBI" id="CHEBI:83143"/>
        <dbReference type="EC" id="1.4.4.2"/>
    </reaction>
</comment>
<protein>
    <recommendedName>
        <fullName evidence="2">Probable glycine dehydrogenase (decarboxylating) subunit 1</fullName>
        <ecNumber evidence="2">1.4.4.2</ecNumber>
    </recommendedName>
    <alternativeName>
        <fullName evidence="2">Glycine cleavage system P-protein subunit 1</fullName>
    </alternativeName>
    <alternativeName>
        <fullName evidence="2">Glycine decarboxylase subunit 1</fullName>
    </alternativeName>
    <alternativeName>
        <fullName evidence="2">Glycine dehydrogenase (aminomethyl-transferring) subunit 1</fullName>
    </alternativeName>
</protein>
<keyword evidence="5" id="KW-1185">Reference proteome</keyword>
<dbReference type="RefSeq" id="WP_115366834.1">
    <property type="nucleotide sequence ID" value="NZ_QBKA01000002.1"/>
</dbReference>
<dbReference type="EC" id="1.4.4.2" evidence="2"/>
<proteinExistence type="inferred from homology"/>
<dbReference type="PIRSF" id="PIRSF006815">
    <property type="entry name" value="GcvPA"/>
    <property type="match status" value="1"/>
</dbReference>
<dbReference type="Proteomes" id="UP000253727">
    <property type="component" value="Unassembled WGS sequence"/>
</dbReference>
<dbReference type="AlphaFoldDB" id="A0A369Q8D2"/>
<dbReference type="HAMAP" id="MF_00712">
    <property type="entry name" value="GcvPA"/>
    <property type="match status" value="1"/>
</dbReference>
<dbReference type="GO" id="GO:0004375">
    <property type="term" value="F:glycine dehydrogenase (decarboxylating) activity"/>
    <property type="evidence" value="ECO:0007669"/>
    <property type="project" value="UniProtKB-EC"/>
</dbReference>
<dbReference type="PANTHER" id="PTHR42806">
    <property type="entry name" value="GLYCINE CLEAVAGE SYSTEM P-PROTEIN"/>
    <property type="match status" value="1"/>
</dbReference>
<dbReference type="OrthoDB" id="9801272at2"/>